<dbReference type="EMBL" id="ML732235">
    <property type="protein sequence ID" value="KAB8073016.1"/>
    <property type="molecule type" value="Genomic_DNA"/>
</dbReference>
<keyword evidence="2" id="KW-1185">Reference proteome</keyword>
<name>A0A5N5WWT0_9EURO</name>
<evidence type="ECO:0000313" key="2">
    <source>
        <dbReference type="Proteomes" id="UP000326565"/>
    </source>
</evidence>
<protein>
    <submittedName>
        <fullName evidence="1">Uncharacterized protein</fullName>
    </submittedName>
</protein>
<gene>
    <name evidence="1" type="ORF">BDV29DRAFT_142806</name>
</gene>
<evidence type="ECO:0000313" key="1">
    <source>
        <dbReference type="EMBL" id="KAB8073016.1"/>
    </source>
</evidence>
<reference evidence="1 2" key="1">
    <citation type="submission" date="2019-04" db="EMBL/GenBank/DDBJ databases">
        <title>Friends and foes A comparative genomics study of 23 Aspergillus species from section Flavi.</title>
        <authorList>
            <consortium name="DOE Joint Genome Institute"/>
            <person name="Kjaerbolling I."/>
            <person name="Vesth T."/>
            <person name="Frisvad J.C."/>
            <person name="Nybo J.L."/>
            <person name="Theobald S."/>
            <person name="Kildgaard S."/>
            <person name="Isbrandt T."/>
            <person name="Kuo A."/>
            <person name="Sato A."/>
            <person name="Lyhne E.K."/>
            <person name="Kogle M.E."/>
            <person name="Wiebenga A."/>
            <person name="Kun R.S."/>
            <person name="Lubbers R.J."/>
            <person name="Makela M.R."/>
            <person name="Barry K."/>
            <person name="Chovatia M."/>
            <person name="Clum A."/>
            <person name="Daum C."/>
            <person name="Haridas S."/>
            <person name="He G."/>
            <person name="LaButti K."/>
            <person name="Lipzen A."/>
            <person name="Mondo S."/>
            <person name="Riley R."/>
            <person name="Salamov A."/>
            <person name="Simmons B.A."/>
            <person name="Magnuson J.K."/>
            <person name="Henrissat B."/>
            <person name="Mortensen U.H."/>
            <person name="Larsen T.O."/>
            <person name="Devries R.P."/>
            <person name="Grigoriev I.V."/>
            <person name="Machida M."/>
            <person name="Baker S.E."/>
            <person name="Andersen M.R."/>
        </authorList>
    </citation>
    <scope>NUCLEOTIDE SEQUENCE [LARGE SCALE GENOMIC DNA]</scope>
    <source>
        <strain evidence="1 2">CBS 151.66</strain>
    </source>
</reference>
<sequence>MIRFCCITLKTREDSELLTGMALPWDGKIRILRKPILGRIHCVSGPHCYFYIPLWRVHLPPWKLHLRNGSFEECRSSIQKCVLIGPFRMADYQRSGTRFGKAVEVENKSIGLTPSDKQHIERPITNCTQNTAYGFLTLEVVSVAKLLSSNLVDGPNCEGNKGIQWKKGGVRTTHATLAVL</sequence>
<dbReference type="AlphaFoldDB" id="A0A5N5WWT0"/>
<organism evidence="1 2">
    <name type="scientific">Aspergillus leporis</name>
    <dbReference type="NCBI Taxonomy" id="41062"/>
    <lineage>
        <taxon>Eukaryota</taxon>
        <taxon>Fungi</taxon>
        <taxon>Dikarya</taxon>
        <taxon>Ascomycota</taxon>
        <taxon>Pezizomycotina</taxon>
        <taxon>Eurotiomycetes</taxon>
        <taxon>Eurotiomycetidae</taxon>
        <taxon>Eurotiales</taxon>
        <taxon>Aspergillaceae</taxon>
        <taxon>Aspergillus</taxon>
        <taxon>Aspergillus subgen. Circumdati</taxon>
    </lineage>
</organism>
<dbReference type="Proteomes" id="UP000326565">
    <property type="component" value="Unassembled WGS sequence"/>
</dbReference>
<proteinExistence type="predicted"/>
<accession>A0A5N5WWT0</accession>